<evidence type="ECO:0000313" key="2">
    <source>
        <dbReference type="Proteomes" id="UP001163981"/>
    </source>
</evidence>
<gene>
    <name evidence="1" type="ORF">JRG66_00835</name>
</gene>
<name>A0ABY6NRF4_9FLAO</name>
<organism evidence="1 2">
    <name type="scientific">Salinimicrobium tongyeongense</name>
    <dbReference type="NCBI Taxonomy" id="2809707"/>
    <lineage>
        <taxon>Bacteria</taxon>
        <taxon>Pseudomonadati</taxon>
        <taxon>Bacteroidota</taxon>
        <taxon>Flavobacteriia</taxon>
        <taxon>Flavobacteriales</taxon>
        <taxon>Flavobacteriaceae</taxon>
        <taxon>Salinimicrobium</taxon>
    </lineage>
</organism>
<sequence length="58" mass="6788">MDEKEDFDGFQKHLNVLDEDIRARALEYAAEIFAKENCTREEALERGIAKAEMDKRNL</sequence>
<accession>A0ABY6NRF4</accession>
<protein>
    <submittedName>
        <fullName evidence="1">Uncharacterized protein</fullName>
    </submittedName>
</protein>
<keyword evidence="2" id="KW-1185">Reference proteome</keyword>
<reference evidence="1" key="1">
    <citation type="submission" date="2021-02" db="EMBL/GenBank/DDBJ databases">
        <title>Salinimicrobium sp. nov. isolated from seawater in Tongyeong, Republic of Korea.</title>
        <authorList>
            <person name="Lee S.-J."/>
        </authorList>
    </citation>
    <scope>NUCLEOTIDE SEQUENCE</scope>
    <source>
        <strain evidence="1">HN-2-9-2</strain>
    </source>
</reference>
<dbReference type="Proteomes" id="UP001163981">
    <property type="component" value="Chromosome"/>
</dbReference>
<proteinExistence type="predicted"/>
<evidence type="ECO:0000313" key="1">
    <source>
        <dbReference type="EMBL" id="UZH55477.1"/>
    </source>
</evidence>
<dbReference type="EMBL" id="CP069620">
    <property type="protein sequence ID" value="UZH55477.1"/>
    <property type="molecule type" value="Genomic_DNA"/>
</dbReference>
<dbReference type="RefSeq" id="WP_265163843.1">
    <property type="nucleotide sequence ID" value="NZ_CP069620.1"/>
</dbReference>